<dbReference type="AlphaFoldDB" id="A0A240ER78"/>
<name>A0A240ER78_9VIBR</name>
<reference evidence="3" key="1">
    <citation type="submission" date="2016-06" db="EMBL/GenBank/DDBJ databases">
        <authorList>
            <person name="Rodrigo-Torres L."/>
            <person name="Arahal R.D."/>
            <person name="Lucena T."/>
        </authorList>
    </citation>
    <scope>NUCLEOTIDE SEQUENCE [LARGE SCALE GENOMIC DNA]</scope>
    <source>
        <strain evidence="3">CECT8203</strain>
    </source>
</reference>
<accession>A0A240ER78</accession>
<organism evidence="2 3">
    <name type="scientific">Vibrio thalassae</name>
    <dbReference type="NCBI Taxonomy" id="1243014"/>
    <lineage>
        <taxon>Bacteria</taxon>
        <taxon>Pseudomonadati</taxon>
        <taxon>Pseudomonadota</taxon>
        <taxon>Gammaproteobacteria</taxon>
        <taxon>Vibrionales</taxon>
        <taxon>Vibrionaceae</taxon>
        <taxon>Vibrio</taxon>
    </lineage>
</organism>
<evidence type="ECO:0000256" key="1">
    <source>
        <dbReference type="SAM" id="Phobius"/>
    </source>
</evidence>
<keyword evidence="1" id="KW-0812">Transmembrane</keyword>
<protein>
    <submittedName>
        <fullName evidence="2">Uncharacterized protein</fullName>
    </submittedName>
</protein>
<evidence type="ECO:0000313" key="3">
    <source>
        <dbReference type="Proteomes" id="UP000219336"/>
    </source>
</evidence>
<gene>
    <name evidence="2" type="ORF">VTH8203_04598</name>
</gene>
<evidence type="ECO:0000313" key="2">
    <source>
        <dbReference type="EMBL" id="SNX50923.1"/>
    </source>
</evidence>
<keyword evidence="1" id="KW-0472">Membrane</keyword>
<dbReference type="Proteomes" id="UP000219336">
    <property type="component" value="Unassembled WGS sequence"/>
</dbReference>
<keyword evidence="3" id="KW-1185">Reference proteome</keyword>
<keyword evidence="1" id="KW-1133">Transmembrane helix</keyword>
<proteinExistence type="predicted"/>
<feature type="transmembrane region" description="Helical" evidence="1">
    <location>
        <begin position="6"/>
        <end position="25"/>
    </location>
</feature>
<dbReference type="EMBL" id="OANU01000180">
    <property type="protein sequence ID" value="SNX50923.1"/>
    <property type="molecule type" value="Genomic_DNA"/>
</dbReference>
<sequence>MLSEKLFLPFLATLGASLTVLFIQFNTRRVRESKQKVYATSYVFHQCHNILFSELSIMKATVVPHIK</sequence>